<evidence type="ECO:0000256" key="3">
    <source>
        <dbReference type="ARBA" id="ARBA00023125"/>
    </source>
</evidence>
<dbReference type="InterPro" id="IPR027417">
    <property type="entry name" value="P-loop_NTPase"/>
</dbReference>
<name>A0ABS5UP61_9BIFI</name>
<feature type="domain" description="Primosomal protein N' 3' DNA-binding" evidence="5">
    <location>
        <begin position="37"/>
        <end position="137"/>
    </location>
</feature>
<keyword evidence="2" id="KW-0067">ATP-binding</keyword>
<dbReference type="RefSeq" id="WP_214358005.1">
    <property type="nucleotide sequence ID" value="NZ_JAFEJS010000004.1"/>
</dbReference>
<dbReference type="InterPro" id="IPR041222">
    <property type="entry name" value="PriA_3primeBD"/>
</dbReference>
<evidence type="ECO:0000259" key="5">
    <source>
        <dbReference type="Pfam" id="PF17764"/>
    </source>
</evidence>
<evidence type="ECO:0000313" key="7">
    <source>
        <dbReference type="Proteomes" id="UP000773064"/>
    </source>
</evidence>
<dbReference type="Pfam" id="PF17764">
    <property type="entry name" value="PriA_3primeBD"/>
    <property type="match status" value="1"/>
</dbReference>
<comment type="caution">
    <text evidence="6">The sequence shown here is derived from an EMBL/GenBank/DDBJ whole genome shotgun (WGS) entry which is preliminary data.</text>
</comment>
<evidence type="ECO:0000256" key="4">
    <source>
        <dbReference type="SAM" id="MobiDB-lite"/>
    </source>
</evidence>
<keyword evidence="7" id="KW-1185">Reference proteome</keyword>
<feature type="compositionally biased region" description="Low complexity" evidence="4">
    <location>
        <begin position="585"/>
        <end position="609"/>
    </location>
</feature>
<feature type="region of interest" description="Disordered" evidence="4">
    <location>
        <begin position="1"/>
        <end position="30"/>
    </location>
</feature>
<gene>
    <name evidence="6" type="ORF">JS528_05030</name>
</gene>
<sequence>MTDMDAEQLTLDGLAPRRRRKRAPAAHTPAGRDPIARVVLDVQATHLGQTFDYLIDERQSEAARPGALVRVRFGGRRVNGVIWERAAASDTPASSLRYLERVLGDDVLVPASMRRDIALIADAYGGTRANILRLAVPPRVAKVEKEQRLVAGFARGGRPAGASGIEGDAAAPSGPSTGRAASAPADRLAARFARLAGMYDRNLRDLQGALHGSAFRAFALDPLPGVGRAAEALAWMAAEALAAGRTAVVVLPGMRETRDVLDSLGALGLTPFGPGRSGTGGWTGDVAVLSAETPPIDRYRAYLAVATGQVRCVIGPRAAMYAPVDGPGLFAIMDDIAYQQADGMMPYAHARGVLRLRAEAHGGVFVALANARSPLSQMEVAGLPGVAASRPSDAVSGPATAIRPLPGVLRDASPWVRWLNREELARLADPSIGARVPHTAVANIRSALLTGGPVLFSIPADGVAEALSCANPKCLRQARCRKCTGPLQRVRGAAVPRCRWCGAAASNWTCPHCHGDRLRVVRVGAAGTADELRGLFRGVPTLLSSPSQPHGVIDEIERRPVIVIATPGAEPRVRATPADRTGASPADDVPAAAVRPRTSPDGFAVAGPGPDDPAARYTSYAAVAILDAWTSLYAPGLDARVDTLAAWMRVVALCAPRTAGGQALLLGETDPAIAQSLMLWDSSLLASRELAERLETGMPPAVAVACVWGRRDAVMRALRAIGALDGDMAMCPMPGDADGSGAIPGVLGPVPIPQPRTVDARELEITADRVRAVVRVPHARREELAARLRREVARHVAAREGGELRFQLDRKDLI</sequence>
<evidence type="ECO:0000313" key="6">
    <source>
        <dbReference type="EMBL" id="MBT1172725.1"/>
    </source>
</evidence>
<dbReference type="Gene3D" id="3.40.1440.60">
    <property type="entry name" value="PriA, 3(prime) DNA-binding domain"/>
    <property type="match status" value="1"/>
</dbReference>
<keyword evidence="3" id="KW-0238">DNA-binding</keyword>
<feature type="region of interest" description="Disordered" evidence="4">
    <location>
        <begin position="163"/>
        <end position="182"/>
    </location>
</feature>
<organism evidence="6 7">
    <name type="scientific">Bifidobacterium santillanense</name>
    <dbReference type="NCBI Taxonomy" id="2809028"/>
    <lineage>
        <taxon>Bacteria</taxon>
        <taxon>Bacillati</taxon>
        <taxon>Actinomycetota</taxon>
        <taxon>Actinomycetes</taxon>
        <taxon>Bifidobacteriales</taxon>
        <taxon>Bifidobacteriaceae</taxon>
        <taxon>Bifidobacterium</taxon>
    </lineage>
</organism>
<dbReference type="Proteomes" id="UP000773064">
    <property type="component" value="Unassembled WGS sequence"/>
</dbReference>
<dbReference type="Gene3D" id="3.40.50.300">
    <property type="entry name" value="P-loop containing nucleotide triphosphate hydrolases"/>
    <property type="match status" value="1"/>
</dbReference>
<evidence type="ECO:0000256" key="1">
    <source>
        <dbReference type="ARBA" id="ARBA00022741"/>
    </source>
</evidence>
<dbReference type="InterPro" id="IPR042115">
    <property type="entry name" value="PriA_3primeBD_sf"/>
</dbReference>
<evidence type="ECO:0000256" key="2">
    <source>
        <dbReference type="ARBA" id="ARBA00022840"/>
    </source>
</evidence>
<dbReference type="EMBL" id="JAFEJS010000004">
    <property type="protein sequence ID" value="MBT1172725.1"/>
    <property type="molecule type" value="Genomic_DNA"/>
</dbReference>
<protein>
    <submittedName>
        <fullName evidence="6">Primosomal protein N</fullName>
    </submittedName>
</protein>
<keyword evidence="1" id="KW-0547">Nucleotide-binding</keyword>
<reference evidence="6 7" key="1">
    <citation type="journal article" date="2021" name="Environ. Microbiol.">
        <title>Genetic insights into the dark matter of the mammalian gut microbiota through targeted genome reconstruction.</title>
        <authorList>
            <person name="Lugli G.A."/>
            <person name="Alessandri G."/>
            <person name="Milani C."/>
            <person name="Viappiani A."/>
            <person name="Fontana F."/>
            <person name="Tarracchini C."/>
            <person name="Mancabelli L."/>
            <person name="Argentini C."/>
            <person name="Ruiz L."/>
            <person name="Margolles A."/>
            <person name="van Sinderen D."/>
            <person name="Turroni F."/>
            <person name="Ventura M."/>
        </authorList>
    </citation>
    <scope>NUCLEOTIDE SEQUENCE [LARGE SCALE GENOMIC DNA]</scope>
    <source>
        <strain evidence="6 7">MA2</strain>
    </source>
</reference>
<dbReference type="PANTHER" id="PTHR30580:SF0">
    <property type="entry name" value="PRIMOSOMAL PROTEIN N"/>
    <property type="match status" value="1"/>
</dbReference>
<feature type="region of interest" description="Disordered" evidence="4">
    <location>
        <begin position="573"/>
        <end position="610"/>
    </location>
</feature>
<dbReference type="PANTHER" id="PTHR30580">
    <property type="entry name" value="PRIMOSOMAL PROTEIN N"/>
    <property type="match status" value="1"/>
</dbReference>
<proteinExistence type="predicted"/>
<accession>A0ABS5UP61</accession>